<dbReference type="InterPro" id="IPR013149">
    <property type="entry name" value="ADH-like_C"/>
</dbReference>
<evidence type="ECO:0000259" key="10">
    <source>
        <dbReference type="PROSITE" id="PS50075"/>
    </source>
</evidence>
<dbReference type="InterPro" id="IPR020807">
    <property type="entry name" value="PKS_DH"/>
</dbReference>
<keyword evidence="1" id="KW-0596">Phosphopantetheine</keyword>
<dbReference type="SMART" id="SM00822">
    <property type="entry name" value="PKS_KR"/>
    <property type="match status" value="1"/>
</dbReference>
<dbReference type="InterPro" id="IPR001227">
    <property type="entry name" value="Ac_transferase_dom_sf"/>
</dbReference>
<dbReference type="InterPro" id="IPR011032">
    <property type="entry name" value="GroES-like_sf"/>
</dbReference>
<keyword evidence="2" id="KW-0597">Phosphoprotein</keyword>
<dbReference type="Proteomes" id="UP001149165">
    <property type="component" value="Unassembled WGS sequence"/>
</dbReference>
<dbReference type="GO" id="GO:0006633">
    <property type="term" value="P:fatty acid biosynthetic process"/>
    <property type="evidence" value="ECO:0007669"/>
    <property type="project" value="InterPro"/>
</dbReference>
<dbReference type="InterPro" id="IPR018201">
    <property type="entry name" value="Ketoacyl_synth_AS"/>
</dbReference>
<dbReference type="InterPro" id="IPR014030">
    <property type="entry name" value="Ketoacyl_synth_N"/>
</dbReference>
<dbReference type="Pfam" id="PF16197">
    <property type="entry name" value="KAsynt_C_assoc"/>
    <property type="match status" value="1"/>
</dbReference>
<sequence>MGDKNVVPNSISSPAVAEPTPEPIAVVGIGLKFPQDADSIHGFWDLLVHGRSTVTDVPKSRWNVDSFYHPNADRHDTMNSRKGHFLKEDVSLFDAPFFSIPHAEAVCMDPQQRSLLECTYHALESAGIPLESIIGSRTSCYVGSFSKEYAAVINRDPQLQAKYTAVGTGTAMLSNRLSWFYDLRGPSISLDTACSSSLMAVHLAVQSIRSGESNMSLVAGCNLMLNPETNSIPLSNSGFLGPDGICYSFDHRANGYARGEGTAVLVLKPLAKALENNDTIRAVIRNTGANTDGRTPGITQPSREAQAALIRETYLTAGLSLHETGFFEAHGTGTPIGDPREAGSIGDAFQENRSDPVIVGAVKSNIGHLEGASGLAGMIKTIMILETAIIPGNAYFEKLNPDIHAEDWKLKFPSTTMIWPKNGLRRASVNSFGYGGANAHIIMDDAYHFLASWRLDGKHQTVRDPPSSLDNKVNSATQDRDIDGNYRVFVWSTSDEKGIGRMAERLQKHLSDQYLLTEDYIRNLAFTLSDRRTHLPWKAFLVARSANELKAGLKDRLRMKPIRSSSNLEPYLAFAFTGQGAHWIGMGRELLIFPAFMASLRQAEEILSSLGCSWKVTDVLLRNTDQKILNDPSVAQPLCTILQVTLVDLFTTRGMTPKAVVGHSSGEIAAAYCANGLSKASAYKVAYFRGVLSSSLGRMDNRKGSMMAVGLSEADVQVYLDEVSSLWGHGCLAIGCVNSPQNVTLTGDEVCLDFIERRLEEDGIFARKLQVPVAYHSIQMEQISENYVASIRDIVAPPRTKYDEKPPSFFSSVTGEVTNTAVLSDPRYWARNMISKVKFGLAATGLLDSLSQGKPGQTENAPVVIVEVGPHCALRRPIQEILANGSYPTFISYESSLKINENAVLSTSSLMGKLHCHGIQLNLMAANEPSWPVPDVQVLVDLPAYPFNHSQSYWLESQISRNYRFSEFPRHELLGARTVEWNPLDAKWRNTIRFSELPWIKDHCFNGAILYPAAGILVMAIEAARQLVNPRTPVAGYTLEDVSFHKALLVNLTSEGTETQFSLRPAGDAGPHCARYIFRLYQASAGSWVEICDGVIITQYASDENEEYFSNKLMENNWRTGLRRCRRKVDPRDVYENLDSYGFAFGPTFQALTEIRYNEAKEAAAILNPRHWIQKVAPEKLGEDHVIHPTTLDAFMHLAAVAESGGSWSPIPTLVPSKLGRLWVSNDLLAHSQDQSLQVFTYSTFHGYRDCEFNSAAYDTATQLCQIAQESYRFTAVTDLEPSGSNVTDFGFNVSWKPDIDLLTKQQLTKICEDAASTDCSTFDPRILDQAEVICVHYLRRTLQTLECIDFHGESKQSRRYIEWMKKKLDKNQTGTLGTDITPAKGLSDPTSFPGNQSRPGSDPELDIMHRIGECLPRLLMGEVDPLELLFGGDNMAQAFYQGDTWALTNKKVATYIDLIAHRDPQIQVLEIGAGTGGCTAAILDRLASCSNGEPGRPRLGRYTYSDISPGFFAAATERFRPYLAQMSFQTLDIEGDLLSQGYELNSYDVIVASAVIHATTNVQATLRNLHRLLKPGGKLVFTEPCNLNNLRVPFIFGLLPGWWLGIEKHRYWTPLLSESDWDNELRVAGFDGTNLCIKDLPGERHTMSMIVSSASSPSFTETNLADIAASSTIDRFVIISPNQSGVNHPLVSLLRASLETFDIPSEVCIFSSLPSLQLERSFCISLLELQEPFLANIQIDDWRRLQSLVRSVAGIIWITKGRDENAEFGMITGLGRSLLSEYPGLQFVELALEATCTDKTAANHVLKVLMKALKQVSSDKKENEYEEYHGVLQVNRLVEAKSLNTHMERRTKMQRPEQCALGSLSTGKLSLSIKKPGLLKTLFFKQDSYDKPCGMQENEVEIDVKAVGLSFRDSMIAQGQLPGSNMGLEFAGVVTAIGPGVPVGHITLGDRVCGLAPGAFSTSVRSRAANVFRIPAHMSFKEAACLFLSSSIAHHSLLGLAQLRQGEKVLIHSGAGGVGQIAIQIATALGAQIYTTVGSSEKKNFVISKFSIPEDQILVGRGISLVPSLKRMAGAMDIVLNSLFGEGLRQSLKCLRPFGRFVDISAHDNRAVDDVPLSLLGCGVTYSRVNLTLMLDQWNPAIDRALSSVNDMIVNGEIHPPSPINTFSASQCEEAFLAVQVAEHSGKVVVEMNPDDSVPVVSSMSPSISFPGDSSYVIVGGLGGIGQSTARWMADRGARYLIILSRSGANNNAAIELVEELEQRGVVVEAPRCDIADYDSLSSLLSGYKKTMPPVRGCILGAMVLRDNLLDNMSLDEFTTTIRPKVSGSWNLHRLLPLSLDFFVMLSSAGGVMGTRGQSNYACGNTYQDSLARYRVSRGLPALSLDLGLVRGIGFAAEHRDSLSSITKIGYRSISEKEYLVLMEHLCKPQQNSPVDPILSQIVTGIELPQFLRPGNEEAWRQANEKYSIQDWMGWVSRPLFSSIGAQVEHKSQNVPVSSKNGEPEEISIDFAVEFAAMGHSQVEAARIVVGALKQRLARTLRMPEEDIEAQKPIHAYGVDSLVAVDLRYWLARDIKTSLSVFEIMAEVTIEQLCWQITEKSELLQHQ</sequence>
<dbReference type="SMART" id="SM00825">
    <property type="entry name" value="PKS_KS"/>
    <property type="match status" value="1"/>
</dbReference>
<evidence type="ECO:0000259" key="12">
    <source>
        <dbReference type="PROSITE" id="PS52019"/>
    </source>
</evidence>
<protein>
    <recommendedName>
        <fullName evidence="15">Carrier domain-containing protein</fullName>
    </recommendedName>
</protein>
<feature type="domain" description="Carrier" evidence="10">
    <location>
        <begin position="2525"/>
        <end position="2602"/>
    </location>
</feature>
<dbReference type="InterPro" id="IPR032821">
    <property type="entry name" value="PKS_assoc"/>
</dbReference>
<dbReference type="SMART" id="SM00823">
    <property type="entry name" value="PKS_PP"/>
    <property type="match status" value="1"/>
</dbReference>
<keyword evidence="4" id="KW-0521">NADP</keyword>
<dbReference type="PROSITE" id="PS52019">
    <property type="entry name" value="PKS_MFAS_DH"/>
    <property type="match status" value="1"/>
</dbReference>
<comment type="caution">
    <text evidence="13">The sequence shown here is derived from an EMBL/GenBank/DDBJ whole genome shotgun (WGS) entry which is preliminary data.</text>
</comment>
<evidence type="ECO:0000313" key="13">
    <source>
        <dbReference type="EMBL" id="KAJ5094368.1"/>
    </source>
</evidence>
<dbReference type="GO" id="GO:0030639">
    <property type="term" value="P:polyketide biosynthetic process"/>
    <property type="evidence" value="ECO:0007669"/>
    <property type="project" value="UniProtKB-ARBA"/>
</dbReference>
<dbReference type="Pfam" id="PF08659">
    <property type="entry name" value="KR"/>
    <property type="match status" value="1"/>
</dbReference>
<dbReference type="CDD" id="cd00833">
    <property type="entry name" value="PKS"/>
    <property type="match status" value="1"/>
</dbReference>
<dbReference type="InterPro" id="IPR056501">
    <property type="entry name" value="NAD-bd_HRPKS_sdrA"/>
</dbReference>
<feature type="compositionally biased region" description="Polar residues" evidence="9">
    <location>
        <begin position="1389"/>
        <end position="1400"/>
    </location>
</feature>
<dbReference type="Pfam" id="PF14765">
    <property type="entry name" value="PS-DH"/>
    <property type="match status" value="1"/>
</dbReference>
<dbReference type="PROSITE" id="PS50075">
    <property type="entry name" value="CARRIER"/>
    <property type="match status" value="1"/>
</dbReference>
<reference evidence="13" key="2">
    <citation type="journal article" date="2023" name="IMA Fungus">
        <title>Comparative genomic study of the Penicillium genus elucidates a diverse pangenome and 15 lateral gene transfer events.</title>
        <authorList>
            <person name="Petersen C."/>
            <person name="Sorensen T."/>
            <person name="Nielsen M.R."/>
            <person name="Sondergaard T.E."/>
            <person name="Sorensen J.L."/>
            <person name="Fitzpatrick D.A."/>
            <person name="Frisvad J.C."/>
            <person name="Nielsen K.L."/>
        </authorList>
    </citation>
    <scope>NUCLEOTIDE SEQUENCE</scope>
    <source>
        <strain evidence="13">IBT 30069</strain>
    </source>
</reference>
<dbReference type="SMART" id="SM00829">
    <property type="entry name" value="PKS_ER"/>
    <property type="match status" value="1"/>
</dbReference>
<feature type="active site" description="Proton donor; for dehydratase activity" evidence="8">
    <location>
        <position position="1193"/>
    </location>
</feature>
<dbReference type="Pfam" id="PF08242">
    <property type="entry name" value="Methyltransf_12"/>
    <property type="match status" value="1"/>
</dbReference>
<dbReference type="Gene3D" id="1.10.1200.10">
    <property type="entry name" value="ACP-like"/>
    <property type="match status" value="1"/>
</dbReference>
<dbReference type="Pfam" id="PF21089">
    <property type="entry name" value="PKS_DH_N"/>
    <property type="match status" value="1"/>
</dbReference>
<dbReference type="InterPro" id="IPR014043">
    <property type="entry name" value="Acyl_transferase_dom"/>
</dbReference>
<dbReference type="InterPro" id="IPR013154">
    <property type="entry name" value="ADH-like_N"/>
</dbReference>
<evidence type="ECO:0000256" key="1">
    <source>
        <dbReference type="ARBA" id="ARBA00022450"/>
    </source>
</evidence>
<dbReference type="InterPro" id="IPR036291">
    <property type="entry name" value="NAD(P)-bd_dom_sf"/>
</dbReference>
<feature type="region of interest" description="N-terminal hotdog fold" evidence="8">
    <location>
        <begin position="971"/>
        <end position="1103"/>
    </location>
</feature>
<dbReference type="GO" id="GO:1901336">
    <property type="term" value="P:lactone biosynthetic process"/>
    <property type="evidence" value="ECO:0007669"/>
    <property type="project" value="UniProtKB-ARBA"/>
</dbReference>
<gene>
    <name evidence="13" type="ORF">N7456_010229</name>
</gene>
<dbReference type="InterPro" id="IPR009081">
    <property type="entry name" value="PP-bd_ACP"/>
</dbReference>
<dbReference type="SUPFAM" id="SSF50129">
    <property type="entry name" value="GroES-like"/>
    <property type="match status" value="1"/>
</dbReference>
<dbReference type="Gene3D" id="3.40.50.150">
    <property type="entry name" value="Vaccinia Virus protein VP39"/>
    <property type="match status" value="1"/>
</dbReference>
<dbReference type="InterPro" id="IPR014031">
    <property type="entry name" value="Ketoacyl_synth_C"/>
</dbReference>
<dbReference type="SUPFAM" id="SSF52151">
    <property type="entry name" value="FabD/lysophospholipase-like"/>
    <property type="match status" value="1"/>
</dbReference>
<dbReference type="InterPro" id="IPR016036">
    <property type="entry name" value="Malonyl_transacylase_ACP-bd"/>
</dbReference>
<evidence type="ECO:0000256" key="9">
    <source>
        <dbReference type="SAM" id="MobiDB-lite"/>
    </source>
</evidence>
<dbReference type="PROSITE" id="PS52004">
    <property type="entry name" value="KS3_2"/>
    <property type="match status" value="1"/>
</dbReference>
<dbReference type="InterPro" id="IPR029063">
    <property type="entry name" value="SAM-dependent_MTases_sf"/>
</dbReference>
<dbReference type="InterPro" id="IPR013217">
    <property type="entry name" value="Methyltransf_12"/>
</dbReference>
<dbReference type="GO" id="GO:0016491">
    <property type="term" value="F:oxidoreductase activity"/>
    <property type="evidence" value="ECO:0007669"/>
    <property type="project" value="UniProtKB-KW"/>
</dbReference>
<evidence type="ECO:0000256" key="8">
    <source>
        <dbReference type="PROSITE-ProRule" id="PRU01363"/>
    </source>
</evidence>
<feature type="domain" description="Ketosynthase family 3 (KS3)" evidence="11">
    <location>
        <begin position="21"/>
        <end position="445"/>
    </location>
</feature>
<keyword evidence="6" id="KW-0511">Multifunctional enzyme</keyword>
<dbReference type="Pfam" id="PF00109">
    <property type="entry name" value="ketoacyl-synt"/>
    <property type="match status" value="1"/>
</dbReference>
<name>A0A9W9F682_9EURO</name>
<dbReference type="SMART" id="SM00827">
    <property type="entry name" value="PKS_AT"/>
    <property type="match status" value="1"/>
</dbReference>
<dbReference type="InterPro" id="IPR042104">
    <property type="entry name" value="PKS_dehydratase_sf"/>
</dbReference>
<dbReference type="InterPro" id="IPR020806">
    <property type="entry name" value="PKS_PP-bd"/>
</dbReference>
<dbReference type="Gene3D" id="3.10.129.110">
    <property type="entry name" value="Polyketide synthase dehydratase"/>
    <property type="match status" value="1"/>
</dbReference>
<dbReference type="InterPro" id="IPR020841">
    <property type="entry name" value="PKS_Beta-ketoAc_synthase_dom"/>
</dbReference>
<dbReference type="InterPro" id="IPR013968">
    <property type="entry name" value="PKS_KR"/>
</dbReference>
<dbReference type="GO" id="GO:0004315">
    <property type="term" value="F:3-oxoacyl-[acyl-carrier-protein] synthase activity"/>
    <property type="evidence" value="ECO:0007669"/>
    <property type="project" value="InterPro"/>
</dbReference>
<evidence type="ECO:0000313" key="14">
    <source>
        <dbReference type="Proteomes" id="UP001149165"/>
    </source>
</evidence>
<dbReference type="OrthoDB" id="329835at2759"/>
<evidence type="ECO:0000256" key="3">
    <source>
        <dbReference type="ARBA" id="ARBA00022679"/>
    </source>
</evidence>
<dbReference type="InterPro" id="IPR049551">
    <property type="entry name" value="PKS_DH_C"/>
</dbReference>
<dbReference type="GO" id="GO:0031177">
    <property type="term" value="F:phosphopantetheine binding"/>
    <property type="evidence" value="ECO:0007669"/>
    <property type="project" value="InterPro"/>
</dbReference>
<dbReference type="EMBL" id="JAPQKH010000006">
    <property type="protein sequence ID" value="KAJ5094368.1"/>
    <property type="molecule type" value="Genomic_DNA"/>
</dbReference>
<dbReference type="Gene3D" id="3.40.50.720">
    <property type="entry name" value="NAD(P)-binding Rossmann-like Domain"/>
    <property type="match status" value="1"/>
</dbReference>
<evidence type="ECO:0008006" key="15">
    <source>
        <dbReference type="Google" id="ProtNLM"/>
    </source>
</evidence>
<dbReference type="Gene3D" id="3.40.47.10">
    <property type="match status" value="1"/>
</dbReference>
<evidence type="ECO:0000256" key="5">
    <source>
        <dbReference type="ARBA" id="ARBA00023002"/>
    </source>
</evidence>
<dbReference type="SUPFAM" id="SSF53901">
    <property type="entry name" value="Thiolase-like"/>
    <property type="match status" value="1"/>
</dbReference>
<dbReference type="PROSITE" id="PS00606">
    <property type="entry name" value="KS3_1"/>
    <property type="match status" value="1"/>
</dbReference>
<evidence type="ECO:0000259" key="11">
    <source>
        <dbReference type="PROSITE" id="PS52004"/>
    </source>
</evidence>
<dbReference type="Pfam" id="PF00698">
    <property type="entry name" value="Acyl_transf_1"/>
    <property type="match status" value="1"/>
</dbReference>
<dbReference type="InterPro" id="IPR020843">
    <property type="entry name" value="ER"/>
</dbReference>
<dbReference type="Pfam" id="PF23114">
    <property type="entry name" value="NAD-bd_HRPKS_sdrA"/>
    <property type="match status" value="1"/>
</dbReference>
<keyword evidence="7" id="KW-0012">Acyltransferase</keyword>
<evidence type="ECO:0000256" key="2">
    <source>
        <dbReference type="ARBA" id="ARBA00022553"/>
    </source>
</evidence>
<keyword evidence="5" id="KW-0560">Oxidoreductase</keyword>
<reference evidence="13" key="1">
    <citation type="submission" date="2022-11" db="EMBL/GenBank/DDBJ databases">
        <authorList>
            <person name="Petersen C."/>
        </authorList>
    </citation>
    <scope>NUCLEOTIDE SEQUENCE</scope>
    <source>
        <strain evidence="13">IBT 30069</strain>
    </source>
</reference>
<dbReference type="PANTHER" id="PTHR43775:SF29">
    <property type="entry name" value="ASPERFURANONE POLYKETIDE SYNTHASE AFOG-RELATED"/>
    <property type="match status" value="1"/>
</dbReference>
<dbReference type="Gene3D" id="3.90.180.10">
    <property type="entry name" value="Medium-chain alcohol dehydrogenases, catalytic domain"/>
    <property type="match status" value="1"/>
</dbReference>
<dbReference type="Gene3D" id="3.30.70.3290">
    <property type="match status" value="1"/>
</dbReference>
<dbReference type="PANTHER" id="PTHR43775">
    <property type="entry name" value="FATTY ACID SYNTHASE"/>
    <property type="match status" value="1"/>
</dbReference>
<dbReference type="SUPFAM" id="SSF47336">
    <property type="entry name" value="ACP-like"/>
    <property type="match status" value="1"/>
</dbReference>
<evidence type="ECO:0000256" key="7">
    <source>
        <dbReference type="ARBA" id="ARBA00023315"/>
    </source>
</evidence>
<dbReference type="InterPro" id="IPR036736">
    <property type="entry name" value="ACP-like_sf"/>
</dbReference>
<accession>A0A9W9F682</accession>
<dbReference type="SUPFAM" id="SSF53335">
    <property type="entry name" value="S-adenosyl-L-methionine-dependent methyltransferases"/>
    <property type="match status" value="1"/>
</dbReference>
<dbReference type="InterPro" id="IPR049900">
    <property type="entry name" value="PKS_mFAS_DH"/>
</dbReference>
<dbReference type="GO" id="GO:0004312">
    <property type="term" value="F:fatty acid synthase activity"/>
    <property type="evidence" value="ECO:0007669"/>
    <property type="project" value="TreeGrafter"/>
</dbReference>
<evidence type="ECO:0000256" key="6">
    <source>
        <dbReference type="ARBA" id="ARBA00023268"/>
    </source>
</evidence>
<dbReference type="CDD" id="cd02440">
    <property type="entry name" value="AdoMet_MTases"/>
    <property type="match status" value="1"/>
</dbReference>
<proteinExistence type="predicted"/>
<dbReference type="CDD" id="cd05195">
    <property type="entry name" value="enoyl_red"/>
    <property type="match status" value="1"/>
</dbReference>
<dbReference type="Gene3D" id="3.40.366.10">
    <property type="entry name" value="Malonyl-Coenzyme A Acyl Carrier Protein, domain 2"/>
    <property type="match status" value="1"/>
</dbReference>
<dbReference type="SUPFAM" id="SSF55048">
    <property type="entry name" value="Probable ACP-binding domain of malonyl-CoA ACP transacylase"/>
    <property type="match status" value="1"/>
</dbReference>
<feature type="domain" description="PKS/mFAS DH" evidence="12">
    <location>
        <begin position="971"/>
        <end position="1283"/>
    </location>
</feature>
<keyword evidence="3" id="KW-0808">Transferase</keyword>
<dbReference type="InterPro" id="IPR049552">
    <property type="entry name" value="PKS_DH_N"/>
</dbReference>
<dbReference type="Pfam" id="PF23297">
    <property type="entry name" value="ACP_SdgA_C"/>
    <property type="match status" value="1"/>
</dbReference>
<keyword evidence="14" id="KW-1185">Reference proteome</keyword>
<dbReference type="Pfam" id="PF00107">
    <property type="entry name" value="ADH_zinc_N"/>
    <property type="match status" value="1"/>
</dbReference>
<dbReference type="InterPro" id="IPR050091">
    <property type="entry name" value="PKS_NRPS_Biosynth_Enz"/>
</dbReference>
<dbReference type="SMART" id="SM00826">
    <property type="entry name" value="PKS_DH"/>
    <property type="match status" value="1"/>
</dbReference>
<dbReference type="InterPro" id="IPR016039">
    <property type="entry name" value="Thiolase-like"/>
</dbReference>
<organism evidence="13 14">
    <name type="scientific">Penicillium angulare</name>
    <dbReference type="NCBI Taxonomy" id="116970"/>
    <lineage>
        <taxon>Eukaryota</taxon>
        <taxon>Fungi</taxon>
        <taxon>Dikarya</taxon>
        <taxon>Ascomycota</taxon>
        <taxon>Pezizomycotina</taxon>
        <taxon>Eurotiomycetes</taxon>
        <taxon>Eurotiomycetidae</taxon>
        <taxon>Eurotiales</taxon>
        <taxon>Aspergillaceae</taxon>
        <taxon>Penicillium</taxon>
    </lineage>
</organism>
<feature type="active site" description="Proton acceptor; for dehydratase activity" evidence="8">
    <location>
        <position position="1003"/>
    </location>
</feature>
<feature type="region of interest" description="Disordered" evidence="9">
    <location>
        <begin position="1375"/>
        <end position="1403"/>
    </location>
</feature>
<feature type="region of interest" description="C-terminal hotdog fold" evidence="8">
    <location>
        <begin position="1126"/>
        <end position="1283"/>
    </location>
</feature>
<dbReference type="Pfam" id="PF08240">
    <property type="entry name" value="ADH_N"/>
    <property type="match status" value="1"/>
</dbReference>
<dbReference type="InterPro" id="IPR057326">
    <property type="entry name" value="KR_dom"/>
</dbReference>
<dbReference type="Pfam" id="PF02801">
    <property type="entry name" value="Ketoacyl-synt_C"/>
    <property type="match status" value="1"/>
</dbReference>
<evidence type="ECO:0000256" key="4">
    <source>
        <dbReference type="ARBA" id="ARBA00022857"/>
    </source>
</evidence>
<dbReference type="SUPFAM" id="SSF51735">
    <property type="entry name" value="NAD(P)-binding Rossmann-fold domains"/>
    <property type="match status" value="2"/>
</dbReference>
<dbReference type="InterPro" id="IPR016035">
    <property type="entry name" value="Acyl_Trfase/lysoPLipase"/>
</dbReference>